<keyword evidence="8" id="KW-0811">Translocation</keyword>
<keyword evidence="9 16" id="KW-0472">Membrane</keyword>
<evidence type="ECO:0000256" key="3">
    <source>
        <dbReference type="ARBA" id="ARBA00022553"/>
    </source>
</evidence>
<feature type="region of interest" description="Disordered" evidence="17">
    <location>
        <begin position="282"/>
        <end position="370"/>
    </location>
</feature>
<dbReference type="GO" id="GO:0005778">
    <property type="term" value="C:peroxisomal membrane"/>
    <property type="evidence" value="ECO:0007669"/>
    <property type="project" value="UniProtKB-SubCell"/>
</dbReference>
<evidence type="ECO:0000256" key="10">
    <source>
        <dbReference type="ARBA" id="ARBA00023140"/>
    </source>
</evidence>
<gene>
    <name evidence="19" type="ORF">ElyMa_006320200</name>
</gene>
<dbReference type="EMBL" id="BMAT01012694">
    <property type="protein sequence ID" value="GFR97290.1"/>
    <property type="molecule type" value="Genomic_DNA"/>
</dbReference>
<dbReference type="PANTHER" id="PTHR23058:SF0">
    <property type="entry name" value="PEROXISOMAL MEMBRANE PROTEIN PEX14"/>
    <property type="match status" value="1"/>
</dbReference>
<sequence>MDSDSTENQVSNDGVKEILAPAEGPRENLINTAVKFLQNPKVMSSPLYQKKAFLEKKGLTQVEIDLAVQRAGVVETASAAQPNQQPQQMGPPQVYQPGVVPPYYPIPPQSGWARARDLTMTTVVVASVSYAVYQLFQKYLRPWLLGKSEQERRLERIEQEVKVIQSMHASLAQIASTLTSVQAALSEQQEQKYLRPWLLGKSEQERRLERIEQEIKVIQSMHASLAQIASTLTSVHAALSEQQEQHVTTRGELQGISDLKSDIASLKGLMLNKNQFPALPTTTPVLPSWQRAPASSATPSAPPSSSSSSSSKEPPASTLASPGNSLAQNETSSEESNGLGNDEQPEDLGEEKREAKSGLLEAGEESSQEQ</sequence>
<dbReference type="FunFam" id="1.10.10.10:FF:000296">
    <property type="entry name" value="Peroxisomal membrane protein PEX14"/>
    <property type="match status" value="1"/>
</dbReference>
<evidence type="ECO:0000256" key="2">
    <source>
        <dbReference type="ARBA" id="ARBA00022448"/>
    </source>
</evidence>
<reference evidence="19 20" key="1">
    <citation type="journal article" date="2021" name="Elife">
        <title>Chloroplast acquisition without the gene transfer in kleptoplastic sea slugs, Plakobranchus ocellatus.</title>
        <authorList>
            <person name="Maeda T."/>
            <person name="Takahashi S."/>
            <person name="Yoshida T."/>
            <person name="Shimamura S."/>
            <person name="Takaki Y."/>
            <person name="Nagai Y."/>
            <person name="Toyoda A."/>
            <person name="Suzuki Y."/>
            <person name="Arimoto A."/>
            <person name="Ishii H."/>
            <person name="Satoh N."/>
            <person name="Nishiyama T."/>
            <person name="Hasebe M."/>
            <person name="Maruyama T."/>
            <person name="Minagawa J."/>
            <person name="Obokata J."/>
            <person name="Shigenobu S."/>
        </authorList>
    </citation>
    <scope>NUCLEOTIDE SEQUENCE [LARGE SCALE GENOMIC DNA]</scope>
</reference>
<evidence type="ECO:0000259" key="18">
    <source>
        <dbReference type="Pfam" id="PF04695"/>
    </source>
</evidence>
<dbReference type="Proteomes" id="UP000762676">
    <property type="component" value="Unassembled WGS sequence"/>
</dbReference>
<keyword evidence="5 16" id="KW-0653">Protein transport</keyword>
<feature type="compositionally biased region" description="Low complexity" evidence="17">
    <location>
        <begin position="292"/>
        <end position="317"/>
    </location>
</feature>
<dbReference type="GO" id="GO:0012505">
    <property type="term" value="C:endomembrane system"/>
    <property type="evidence" value="ECO:0007669"/>
    <property type="project" value="UniProtKB-SubCell"/>
</dbReference>
<keyword evidence="6" id="KW-1133">Transmembrane helix</keyword>
<comment type="subcellular location">
    <subcellularLocation>
        <location evidence="12">Endomembrane system</location>
        <topology evidence="12">Single-pass membrane protein</topology>
    </subcellularLocation>
    <subcellularLocation>
        <location evidence="13 16">Peroxisome membrane</location>
    </subcellularLocation>
</comment>
<dbReference type="GO" id="GO:0005102">
    <property type="term" value="F:signaling receptor binding"/>
    <property type="evidence" value="ECO:0007669"/>
    <property type="project" value="TreeGrafter"/>
</dbReference>
<dbReference type="InterPro" id="IPR036388">
    <property type="entry name" value="WH-like_DNA-bd_sf"/>
</dbReference>
<comment type="function">
    <text evidence="14">Component of the PEX13-PEX14 docking complex, a translocon channel that specifically mediates the import of peroxisomal cargo proteins bound to PEX5 receptor. The PEX13-PEX14 docking complex forms a large import pore which can be opened to a diameter of about 9 nm. Mechanistically, PEX5 receptor along with cargo proteins associates with the PEX14 subunit of the PEX13-PEX14 docking complex in the cytosol, leading to the insertion of the receptor into the organelle membrane with the concomitant translocation of the cargo into the peroxisome matrix. Plays a key role for peroxisome movement through a direct interaction with tubulin.</text>
</comment>
<feature type="region of interest" description="Disordered" evidence="17">
    <location>
        <begin position="1"/>
        <end position="24"/>
    </location>
</feature>
<evidence type="ECO:0000256" key="8">
    <source>
        <dbReference type="ARBA" id="ARBA00023010"/>
    </source>
</evidence>
<keyword evidence="4" id="KW-0812">Transmembrane</keyword>
<comment type="subunit">
    <text evidence="15">Interacts with PEX13; forming the PEX13-PEX14 docking complex. Interacts with PEX5 (via WxxxF/Y motifs). Interacts with PEX19. Interacts with tubulin.</text>
</comment>
<keyword evidence="10 16" id="KW-0576">Peroxisome</keyword>
<feature type="compositionally biased region" description="Polar residues" evidence="17">
    <location>
        <begin position="1"/>
        <end position="12"/>
    </location>
</feature>
<comment type="caution">
    <text evidence="19">The sequence shown here is derived from an EMBL/GenBank/DDBJ whole genome shotgun (WGS) entry which is preliminary data.</text>
</comment>
<dbReference type="GO" id="GO:1990429">
    <property type="term" value="C:peroxisomal importomer complex"/>
    <property type="evidence" value="ECO:0007669"/>
    <property type="project" value="TreeGrafter"/>
</dbReference>
<evidence type="ECO:0000256" key="17">
    <source>
        <dbReference type="SAM" id="MobiDB-lite"/>
    </source>
</evidence>
<dbReference type="InterPro" id="IPR006785">
    <property type="entry name" value="Pex14_N"/>
</dbReference>
<dbReference type="Pfam" id="PF04695">
    <property type="entry name" value="Pex14_N"/>
    <property type="match status" value="1"/>
</dbReference>
<name>A0AAV4HKV2_9GAST</name>
<dbReference type="GO" id="GO:0016560">
    <property type="term" value="P:protein import into peroxisome matrix, docking"/>
    <property type="evidence" value="ECO:0007669"/>
    <property type="project" value="UniProtKB-UniRule"/>
</dbReference>
<accession>A0AAV4HKV2</accession>
<dbReference type="PANTHER" id="PTHR23058">
    <property type="entry name" value="PEROXISOMAL MEMBRANE PROTEIN PEX14"/>
    <property type="match status" value="1"/>
</dbReference>
<evidence type="ECO:0000313" key="19">
    <source>
        <dbReference type="EMBL" id="GFR97290.1"/>
    </source>
</evidence>
<evidence type="ECO:0000256" key="4">
    <source>
        <dbReference type="ARBA" id="ARBA00022692"/>
    </source>
</evidence>
<feature type="domain" description="Peroxisome membrane anchor protein Pex14p N-terminal" evidence="18">
    <location>
        <begin position="26"/>
        <end position="68"/>
    </location>
</feature>
<keyword evidence="7" id="KW-0007">Acetylation</keyword>
<protein>
    <recommendedName>
        <fullName evidence="11 16">Peroxisomal membrane protein PEX14</fullName>
    </recommendedName>
    <alternativeName>
        <fullName evidence="16">Peroxin-14</fullName>
    </alternativeName>
</protein>
<evidence type="ECO:0000256" key="7">
    <source>
        <dbReference type="ARBA" id="ARBA00022990"/>
    </source>
</evidence>
<evidence type="ECO:0000256" key="15">
    <source>
        <dbReference type="ARBA" id="ARBA00065694"/>
    </source>
</evidence>
<proteinExistence type="inferred from homology"/>
<evidence type="ECO:0000256" key="11">
    <source>
        <dbReference type="ARBA" id="ARBA00029502"/>
    </source>
</evidence>
<evidence type="ECO:0000256" key="14">
    <source>
        <dbReference type="ARBA" id="ARBA00055057"/>
    </source>
</evidence>
<dbReference type="InterPro" id="IPR025655">
    <property type="entry name" value="PEX14"/>
</dbReference>
<dbReference type="Gene3D" id="1.10.10.10">
    <property type="entry name" value="Winged helix-like DNA-binding domain superfamily/Winged helix DNA-binding domain"/>
    <property type="match status" value="1"/>
</dbReference>
<evidence type="ECO:0000256" key="13">
    <source>
        <dbReference type="ARBA" id="ARBA00046271"/>
    </source>
</evidence>
<keyword evidence="3" id="KW-0597">Phosphoprotein</keyword>
<evidence type="ECO:0000256" key="1">
    <source>
        <dbReference type="ARBA" id="ARBA00005443"/>
    </source>
</evidence>
<evidence type="ECO:0000256" key="12">
    <source>
        <dbReference type="ARBA" id="ARBA00037847"/>
    </source>
</evidence>
<evidence type="ECO:0000256" key="16">
    <source>
        <dbReference type="RuleBase" id="RU367032"/>
    </source>
</evidence>
<evidence type="ECO:0000256" key="9">
    <source>
        <dbReference type="ARBA" id="ARBA00023136"/>
    </source>
</evidence>
<evidence type="ECO:0000313" key="20">
    <source>
        <dbReference type="Proteomes" id="UP000762676"/>
    </source>
</evidence>
<keyword evidence="20" id="KW-1185">Reference proteome</keyword>
<evidence type="ECO:0000256" key="6">
    <source>
        <dbReference type="ARBA" id="ARBA00022989"/>
    </source>
</evidence>
<organism evidence="19 20">
    <name type="scientific">Elysia marginata</name>
    <dbReference type="NCBI Taxonomy" id="1093978"/>
    <lineage>
        <taxon>Eukaryota</taxon>
        <taxon>Metazoa</taxon>
        <taxon>Spiralia</taxon>
        <taxon>Lophotrochozoa</taxon>
        <taxon>Mollusca</taxon>
        <taxon>Gastropoda</taxon>
        <taxon>Heterobranchia</taxon>
        <taxon>Euthyneura</taxon>
        <taxon>Panpulmonata</taxon>
        <taxon>Sacoglossa</taxon>
        <taxon>Placobranchoidea</taxon>
        <taxon>Plakobranchidae</taxon>
        <taxon>Elysia</taxon>
    </lineage>
</organism>
<evidence type="ECO:0000256" key="5">
    <source>
        <dbReference type="ARBA" id="ARBA00022927"/>
    </source>
</evidence>
<feature type="compositionally biased region" description="Polar residues" evidence="17">
    <location>
        <begin position="318"/>
        <end position="339"/>
    </location>
</feature>
<comment type="similarity">
    <text evidence="1 16">Belongs to the peroxin-14 family.</text>
</comment>
<keyword evidence="2 16" id="KW-0813">Transport</keyword>
<dbReference type="AlphaFoldDB" id="A0AAV4HKV2"/>